<keyword evidence="3" id="KW-1185">Reference proteome</keyword>
<name>A0ABR2H7K5_9EUKA</name>
<dbReference type="EMBL" id="JAPFFF010000040">
    <property type="protein sequence ID" value="KAK8841906.1"/>
    <property type="molecule type" value="Genomic_DNA"/>
</dbReference>
<feature type="region of interest" description="Disordered" evidence="1">
    <location>
        <begin position="58"/>
        <end position="182"/>
    </location>
</feature>
<comment type="caution">
    <text evidence="2">The sequence shown here is derived from an EMBL/GenBank/DDBJ whole genome shotgun (WGS) entry which is preliminary data.</text>
</comment>
<evidence type="ECO:0000313" key="3">
    <source>
        <dbReference type="Proteomes" id="UP001470230"/>
    </source>
</evidence>
<organism evidence="2 3">
    <name type="scientific">Tritrichomonas musculus</name>
    <dbReference type="NCBI Taxonomy" id="1915356"/>
    <lineage>
        <taxon>Eukaryota</taxon>
        <taxon>Metamonada</taxon>
        <taxon>Parabasalia</taxon>
        <taxon>Tritrichomonadida</taxon>
        <taxon>Tritrichomonadidae</taxon>
        <taxon>Tritrichomonas</taxon>
    </lineage>
</organism>
<protein>
    <submittedName>
        <fullName evidence="2">Uncharacterized protein</fullName>
    </submittedName>
</protein>
<dbReference type="Proteomes" id="UP001470230">
    <property type="component" value="Unassembled WGS sequence"/>
</dbReference>
<feature type="region of interest" description="Disordered" evidence="1">
    <location>
        <begin position="211"/>
        <end position="237"/>
    </location>
</feature>
<proteinExistence type="predicted"/>
<accession>A0ABR2H7K5</accession>
<gene>
    <name evidence="2" type="ORF">M9Y10_026858</name>
</gene>
<evidence type="ECO:0000256" key="1">
    <source>
        <dbReference type="SAM" id="MobiDB-lite"/>
    </source>
</evidence>
<feature type="compositionally biased region" description="Polar residues" evidence="1">
    <location>
        <begin position="68"/>
        <end position="80"/>
    </location>
</feature>
<reference evidence="2 3" key="1">
    <citation type="submission" date="2024-04" db="EMBL/GenBank/DDBJ databases">
        <title>Tritrichomonas musculus Genome.</title>
        <authorList>
            <person name="Alves-Ferreira E."/>
            <person name="Grigg M."/>
            <person name="Lorenzi H."/>
            <person name="Galac M."/>
        </authorList>
    </citation>
    <scope>NUCLEOTIDE SEQUENCE [LARGE SCALE GENOMIC DNA]</scope>
    <source>
        <strain evidence="2 3">EAF2021</strain>
    </source>
</reference>
<feature type="compositionally biased region" description="Low complexity" evidence="1">
    <location>
        <begin position="81"/>
        <end position="165"/>
    </location>
</feature>
<sequence>MAKLFTVYDSQDLNYPNLTKTSVMSESYQTIGGLFNNNSIKKCKSQTQEMIEDFSLDRNNKDGETDFESSANESNTNSQANTENNSKINSSNSNNINYVNSNNNNNKSNIFNNNNDNDNSNINNNSGNINNTNSNNDLNNFNNNKNNNNNESSNSNNNSESNSSDNENENESTNKFQNPDFSNSMGSYNDIISNSNFANIFNNMSANSVQANNSNEKSAKNSPSSYSRNSESNNSTNLAILKQESKKRVVHSRKSIYDISSFHAHSVQFIDIVIDSINFAFDVLEATEYKNNTTQHSTVELRHWNWNHNWRTSDRRNTWERTDEV</sequence>
<evidence type="ECO:0000313" key="2">
    <source>
        <dbReference type="EMBL" id="KAK8841906.1"/>
    </source>
</evidence>